<sequence length="184" mass="19924">MLLHLAFTVVSAACALGSAINTRQMAFRFSPSATFQYNVGNGAIYPSDYVYVSKSPESKGNDNSTLLTVVYPEASRGKKCQFGLFSELIHAEGSKQLDLFTSLKPAPAGGASGWPPGNQRGTHLGRLSIVAEGLAPWVAKYSTYLTEATPCKPPGTVEGFELVGVGERDYVSFYPARFRIYYFS</sequence>
<evidence type="ECO:0008006" key="4">
    <source>
        <dbReference type="Google" id="ProtNLM"/>
    </source>
</evidence>
<proteinExistence type="predicted"/>
<dbReference type="Proteomes" id="UP000295083">
    <property type="component" value="Unassembled WGS sequence"/>
</dbReference>
<evidence type="ECO:0000313" key="3">
    <source>
        <dbReference type="Proteomes" id="UP000295083"/>
    </source>
</evidence>
<keyword evidence="1" id="KW-0732">Signal</keyword>
<evidence type="ECO:0000313" key="2">
    <source>
        <dbReference type="EMBL" id="TDZ40427.1"/>
    </source>
</evidence>
<gene>
    <name evidence="2" type="ORF">C8035_v004132</name>
</gene>
<name>A0A4R8QMW6_9PEZI</name>
<protein>
    <recommendedName>
        <fullName evidence="4">Ubiquitin 3 binding protein But2 C-terminal domain-containing protein</fullName>
    </recommendedName>
</protein>
<feature type="signal peptide" evidence="1">
    <location>
        <begin position="1"/>
        <end position="19"/>
    </location>
</feature>
<accession>A0A4R8QMW6</accession>
<organism evidence="2 3">
    <name type="scientific">Colletotrichum spinosum</name>
    <dbReference type="NCBI Taxonomy" id="1347390"/>
    <lineage>
        <taxon>Eukaryota</taxon>
        <taxon>Fungi</taxon>
        <taxon>Dikarya</taxon>
        <taxon>Ascomycota</taxon>
        <taxon>Pezizomycotina</taxon>
        <taxon>Sordariomycetes</taxon>
        <taxon>Hypocreomycetidae</taxon>
        <taxon>Glomerellales</taxon>
        <taxon>Glomerellaceae</taxon>
        <taxon>Colletotrichum</taxon>
        <taxon>Colletotrichum orbiculare species complex</taxon>
    </lineage>
</organism>
<evidence type="ECO:0000256" key="1">
    <source>
        <dbReference type="SAM" id="SignalP"/>
    </source>
</evidence>
<reference evidence="2 3" key="1">
    <citation type="submission" date="2018-11" db="EMBL/GenBank/DDBJ databases">
        <title>Genome sequence and assembly of Colletotrichum spinosum.</title>
        <authorList>
            <person name="Gan P."/>
            <person name="Shirasu K."/>
        </authorList>
    </citation>
    <scope>NUCLEOTIDE SEQUENCE [LARGE SCALE GENOMIC DNA]</scope>
    <source>
        <strain evidence="2 3">CBS 515.97</strain>
    </source>
</reference>
<comment type="caution">
    <text evidence="2">The sequence shown here is derived from an EMBL/GenBank/DDBJ whole genome shotgun (WGS) entry which is preliminary data.</text>
</comment>
<feature type="chain" id="PRO_5020246565" description="Ubiquitin 3 binding protein But2 C-terminal domain-containing protein" evidence="1">
    <location>
        <begin position="20"/>
        <end position="184"/>
    </location>
</feature>
<keyword evidence="3" id="KW-1185">Reference proteome</keyword>
<dbReference type="EMBL" id="QAPG01000005">
    <property type="protein sequence ID" value="TDZ40427.1"/>
    <property type="molecule type" value="Genomic_DNA"/>
</dbReference>
<dbReference type="AlphaFoldDB" id="A0A4R8QMW6"/>